<dbReference type="Proteomes" id="UP000032483">
    <property type="component" value="Unassembled WGS sequence"/>
</dbReference>
<sequence>MLKNNKVITNTSIQIMVNQILDSMKISYENEKAFDFYSVDNYLLESNLIIEVMGDYWHCSPLKFFKVESPIHRRSVRRDKAKRTFILNKYGIKILNLWEYDILNRTEVCRYLIEKYITAHGKIENYNSFNYTLYECNNLILNRDIMYPYFEENRLQLVS</sequence>
<dbReference type="AlphaFoldDB" id="A0A0D8IZX2"/>
<dbReference type="InterPro" id="IPR011335">
    <property type="entry name" value="Restrct_endonuc-II-like"/>
</dbReference>
<gene>
    <name evidence="1" type="ORF">TQ39_07550</name>
</gene>
<evidence type="ECO:0008006" key="3">
    <source>
        <dbReference type="Google" id="ProtNLM"/>
    </source>
</evidence>
<evidence type="ECO:0000313" key="1">
    <source>
        <dbReference type="EMBL" id="KJF40245.1"/>
    </source>
</evidence>
<reference evidence="1" key="1">
    <citation type="submission" date="2015-02" db="EMBL/GenBank/DDBJ databases">
        <title>A novel member of the family Ruminococcaceae isolated from human feces.</title>
        <authorList>
            <person name="Shkoporov A.N."/>
            <person name="Chaplin A.V."/>
            <person name="Motuzova O.V."/>
            <person name="Kafarskaia L.I."/>
            <person name="Khokhlova E.V."/>
            <person name="Efimov B.A."/>
        </authorList>
    </citation>
    <scope>NUCLEOTIDE SEQUENCE [LARGE SCALE GENOMIC DNA]</scope>
    <source>
        <strain evidence="1">585-1</strain>
    </source>
</reference>
<dbReference type="SUPFAM" id="SSF52980">
    <property type="entry name" value="Restriction endonuclease-like"/>
    <property type="match status" value="1"/>
</dbReference>
<protein>
    <recommendedName>
        <fullName evidence="3">DUF559 domain-containing protein</fullName>
    </recommendedName>
</protein>
<comment type="caution">
    <text evidence="1">The sequence shown here is derived from an EMBL/GenBank/DDBJ whole genome shotgun (WGS) entry which is preliminary data.</text>
</comment>
<evidence type="ECO:0000313" key="2">
    <source>
        <dbReference type="Proteomes" id="UP000032483"/>
    </source>
</evidence>
<dbReference type="EMBL" id="JXXK01000008">
    <property type="protein sequence ID" value="KJF40245.1"/>
    <property type="molecule type" value="Genomic_DNA"/>
</dbReference>
<keyword evidence="2" id="KW-1185">Reference proteome</keyword>
<proteinExistence type="predicted"/>
<accession>A0A0D8IZX2</accession>
<dbReference type="Gene3D" id="3.40.960.10">
    <property type="entry name" value="VSR Endonuclease"/>
    <property type="match status" value="1"/>
</dbReference>
<organism evidence="1 2">
    <name type="scientific">Ruthenibacterium lactatiformans</name>
    <dbReference type="NCBI Taxonomy" id="1550024"/>
    <lineage>
        <taxon>Bacteria</taxon>
        <taxon>Bacillati</taxon>
        <taxon>Bacillota</taxon>
        <taxon>Clostridia</taxon>
        <taxon>Eubacteriales</taxon>
        <taxon>Oscillospiraceae</taxon>
        <taxon>Ruthenibacterium</taxon>
    </lineage>
</organism>
<name>A0A0D8IZX2_9FIRM</name>